<proteinExistence type="predicted"/>
<dbReference type="PANTHER" id="PTHR30055:SF234">
    <property type="entry name" value="HTH-TYPE TRANSCRIPTIONAL REGULATOR BETI"/>
    <property type="match status" value="1"/>
</dbReference>
<keyword evidence="1" id="KW-0805">Transcription regulation</keyword>
<dbReference type="Pfam" id="PF00440">
    <property type="entry name" value="TetR_N"/>
    <property type="match status" value="1"/>
</dbReference>
<keyword evidence="2 4" id="KW-0238">DNA-binding</keyword>
<name>A0ABW0NPZ0_9MICO</name>
<evidence type="ECO:0000256" key="3">
    <source>
        <dbReference type="ARBA" id="ARBA00023163"/>
    </source>
</evidence>
<dbReference type="InterPro" id="IPR009057">
    <property type="entry name" value="Homeodomain-like_sf"/>
</dbReference>
<organism evidence="6 7">
    <name type="scientific">Lysinimonas soli</name>
    <dbReference type="NCBI Taxonomy" id="1074233"/>
    <lineage>
        <taxon>Bacteria</taxon>
        <taxon>Bacillati</taxon>
        <taxon>Actinomycetota</taxon>
        <taxon>Actinomycetes</taxon>
        <taxon>Micrococcales</taxon>
        <taxon>Microbacteriaceae</taxon>
        <taxon>Lysinimonas</taxon>
    </lineage>
</organism>
<evidence type="ECO:0000256" key="1">
    <source>
        <dbReference type="ARBA" id="ARBA00023015"/>
    </source>
</evidence>
<sequence>MSIDRGIRGDAARNRDAILDAALEGLADDPRTSMTDIAARAGLGRVTLYGHFSSRDELIEAAMIRTIERSEAELATADLSGDPVEALKRLVDRSWRIVHNFHVLLGVAETALSNDQIREHHGKPLTRVQQLIERGQSEGRMRPDVTAEWLTACVMAILHEAAAQVRAGRMTDADAAHAASVAVIAIVSLDRA</sequence>
<feature type="DNA-binding region" description="H-T-H motif" evidence="4">
    <location>
        <begin position="33"/>
        <end position="52"/>
    </location>
</feature>
<dbReference type="InterPro" id="IPR036271">
    <property type="entry name" value="Tet_transcr_reg_TetR-rel_C_sf"/>
</dbReference>
<keyword evidence="7" id="KW-1185">Reference proteome</keyword>
<feature type="domain" description="HTH tetR-type" evidence="5">
    <location>
        <begin position="12"/>
        <end position="70"/>
    </location>
</feature>
<reference evidence="7" key="1">
    <citation type="journal article" date="2019" name="Int. J. Syst. Evol. Microbiol.">
        <title>The Global Catalogue of Microorganisms (GCM) 10K type strain sequencing project: providing services to taxonomists for standard genome sequencing and annotation.</title>
        <authorList>
            <consortium name="The Broad Institute Genomics Platform"/>
            <consortium name="The Broad Institute Genome Sequencing Center for Infectious Disease"/>
            <person name="Wu L."/>
            <person name="Ma J."/>
        </authorList>
    </citation>
    <scope>NUCLEOTIDE SEQUENCE [LARGE SCALE GENOMIC DNA]</scope>
    <source>
        <strain evidence="7">CGMCC 4.6997</strain>
    </source>
</reference>
<comment type="caution">
    <text evidence="6">The sequence shown here is derived from an EMBL/GenBank/DDBJ whole genome shotgun (WGS) entry which is preliminary data.</text>
</comment>
<dbReference type="SUPFAM" id="SSF46689">
    <property type="entry name" value="Homeodomain-like"/>
    <property type="match status" value="1"/>
</dbReference>
<protein>
    <submittedName>
        <fullName evidence="6">TetR/AcrR family transcriptional regulator</fullName>
    </submittedName>
</protein>
<evidence type="ECO:0000256" key="4">
    <source>
        <dbReference type="PROSITE-ProRule" id="PRU00335"/>
    </source>
</evidence>
<dbReference type="EMBL" id="JBHSMG010000001">
    <property type="protein sequence ID" value="MFC5501323.1"/>
    <property type="molecule type" value="Genomic_DNA"/>
</dbReference>
<accession>A0ABW0NPZ0</accession>
<dbReference type="InterPro" id="IPR001647">
    <property type="entry name" value="HTH_TetR"/>
</dbReference>
<dbReference type="Gene3D" id="1.10.357.10">
    <property type="entry name" value="Tetracycline Repressor, domain 2"/>
    <property type="match status" value="1"/>
</dbReference>
<dbReference type="PROSITE" id="PS50977">
    <property type="entry name" value="HTH_TETR_2"/>
    <property type="match status" value="1"/>
</dbReference>
<evidence type="ECO:0000313" key="6">
    <source>
        <dbReference type="EMBL" id="MFC5501323.1"/>
    </source>
</evidence>
<keyword evidence="3" id="KW-0804">Transcription</keyword>
<dbReference type="SUPFAM" id="SSF48498">
    <property type="entry name" value="Tetracyclin repressor-like, C-terminal domain"/>
    <property type="match status" value="1"/>
</dbReference>
<dbReference type="Proteomes" id="UP001596039">
    <property type="component" value="Unassembled WGS sequence"/>
</dbReference>
<gene>
    <name evidence="6" type="ORF">ACFPJ4_03600</name>
</gene>
<dbReference type="InterPro" id="IPR050109">
    <property type="entry name" value="HTH-type_TetR-like_transc_reg"/>
</dbReference>
<evidence type="ECO:0000313" key="7">
    <source>
        <dbReference type="Proteomes" id="UP001596039"/>
    </source>
</evidence>
<dbReference type="RefSeq" id="WP_386738920.1">
    <property type="nucleotide sequence ID" value="NZ_JBHSMG010000001.1"/>
</dbReference>
<dbReference type="PANTHER" id="PTHR30055">
    <property type="entry name" value="HTH-TYPE TRANSCRIPTIONAL REGULATOR RUTR"/>
    <property type="match status" value="1"/>
</dbReference>
<evidence type="ECO:0000259" key="5">
    <source>
        <dbReference type="PROSITE" id="PS50977"/>
    </source>
</evidence>
<evidence type="ECO:0000256" key="2">
    <source>
        <dbReference type="ARBA" id="ARBA00023125"/>
    </source>
</evidence>